<comment type="caution">
    <text evidence="3">The sequence shown here is derived from an EMBL/GenBank/DDBJ whole genome shotgun (WGS) entry which is preliminary data.</text>
</comment>
<protein>
    <submittedName>
        <fullName evidence="3">16S rRNA (Guanine(966)-N(2))-methyltransferase RsmD</fullName>
        <ecNumber evidence="3">2.1.1.171</ecNumber>
    </submittedName>
</protein>
<dbReference type="Pfam" id="PF03602">
    <property type="entry name" value="Cons_hypoth95"/>
    <property type="match status" value="1"/>
</dbReference>
<dbReference type="CDD" id="cd02440">
    <property type="entry name" value="AdoMet_MTases"/>
    <property type="match status" value="1"/>
</dbReference>
<dbReference type="GO" id="GO:0003676">
    <property type="term" value="F:nucleic acid binding"/>
    <property type="evidence" value="ECO:0007669"/>
    <property type="project" value="InterPro"/>
</dbReference>
<dbReference type="AlphaFoldDB" id="A0AAJ1PRZ7"/>
<dbReference type="RefSeq" id="WP_283827189.1">
    <property type="nucleotide sequence ID" value="NZ_JASDDP010000011.1"/>
</dbReference>
<dbReference type="PIRSF" id="PIRSF004553">
    <property type="entry name" value="CHP00095"/>
    <property type="match status" value="1"/>
</dbReference>
<dbReference type="InterPro" id="IPR002052">
    <property type="entry name" value="DNA_methylase_N6_adenine_CS"/>
</dbReference>
<dbReference type="SUPFAM" id="SSF53335">
    <property type="entry name" value="S-adenosyl-L-methionine-dependent methyltransferases"/>
    <property type="match status" value="1"/>
</dbReference>
<dbReference type="EMBL" id="JASDDP010000011">
    <property type="protein sequence ID" value="MDJ1645693.1"/>
    <property type="molecule type" value="Genomic_DNA"/>
</dbReference>
<accession>A0AAJ1PRZ7</accession>
<dbReference type="PANTHER" id="PTHR43542">
    <property type="entry name" value="METHYLTRANSFERASE"/>
    <property type="match status" value="1"/>
</dbReference>
<dbReference type="InterPro" id="IPR004398">
    <property type="entry name" value="RNA_MeTrfase_RsmD"/>
</dbReference>
<dbReference type="PROSITE" id="PS00092">
    <property type="entry name" value="N6_MTASE"/>
    <property type="match status" value="1"/>
</dbReference>
<dbReference type="PANTHER" id="PTHR43542:SF1">
    <property type="entry name" value="METHYLTRANSFERASE"/>
    <property type="match status" value="1"/>
</dbReference>
<reference evidence="3" key="1">
    <citation type="submission" date="2023-05" db="EMBL/GenBank/DDBJ databases">
        <title>Mycoplasma phocimorsus sp. nov., isolated from Scandinavian patients with seal finger or septic arthritis after contact with seals.</title>
        <authorList>
            <person name="Skafte-Holm A."/>
            <person name="Pedersen T.R."/>
            <person name="Froelund M."/>
            <person name="Stegger M."/>
            <person name="Qvortrup K."/>
            <person name="Michaels D.L."/>
            <person name="Brown D.R."/>
            <person name="Jensen J.S."/>
        </authorList>
    </citation>
    <scope>NUCLEOTIDE SEQUENCE</scope>
    <source>
        <strain evidence="3">M5725</strain>
    </source>
</reference>
<organism evidence="3 4">
    <name type="scientific">Mycoplasma phocimorsus</name>
    <dbReference type="NCBI Taxonomy" id="3045839"/>
    <lineage>
        <taxon>Bacteria</taxon>
        <taxon>Bacillati</taxon>
        <taxon>Mycoplasmatota</taxon>
        <taxon>Mollicutes</taxon>
        <taxon>Mycoplasmataceae</taxon>
        <taxon>Mycoplasma</taxon>
    </lineage>
</organism>
<sequence>MIKIISGELRHRKLISHINKKIRPTQHRIREAIFNYLRFNENKKRFLDLFAGTGAMGIEAVSNGYEFVDFVEKGIDICNVIKQNIDLLKLKNVNLFCKDFLDYLYLTTETYSVIFIDPPYDDISAYNKSLNIIKNRSILEPEGIVIVETRRKKDINLDGYEILSEKNYGLTTIFYLTKSFNEI</sequence>
<gene>
    <name evidence="3" type="primary">rsmD</name>
    <name evidence="3" type="ORF">QLQ80_01140</name>
</gene>
<name>A0AAJ1PRZ7_9MOLU</name>
<keyword evidence="1 3" id="KW-0489">Methyltransferase</keyword>
<dbReference type="Proteomes" id="UP001224428">
    <property type="component" value="Unassembled WGS sequence"/>
</dbReference>
<evidence type="ECO:0000256" key="1">
    <source>
        <dbReference type="ARBA" id="ARBA00022603"/>
    </source>
</evidence>
<evidence type="ECO:0000313" key="4">
    <source>
        <dbReference type="Proteomes" id="UP001224428"/>
    </source>
</evidence>
<dbReference type="InterPro" id="IPR029063">
    <property type="entry name" value="SAM-dependent_MTases_sf"/>
</dbReference>
<dbReference type="EC" id="2.1.1.171" evidence="3"/>
<keyword evidence="2 3" id="KW-0808">Transferase</keyword>
<dbReference type="Gene3D" id="3.40.50.150">
    <property type="entry name" value="Vaccinia Virus protein VP39"/>
    <property type="match status" value="1"/>
</dbReference>
<dbReference type="GO" id="GO:0052913">
    <property type="term" value="F:16S rRNA (guanine(966)-N(2))-methyltransferase activity"/>
    <property type="evidence" value="ECO:0007669"/>
    <property type="project" value="UniProtKB-EC"/>
</dbReference>
<evidence type="ECO:0000313" key="3">
    <source>
        <dbReference type="EMBL" id="MDJ1645693.1"/>
    </source>
</evidence>
<keyword evidence="4" id="KW-1185">Reference proteome</keyword>
<evidence type="ECO:0000256" key="2">
    <source>
        <dbReference type="ARBA" id="ARBA00022679"/>
    </source>
</evidence>
<proteinExistence type="predicted"/>
<dbReference type="NCBIfam" id="TIGR00095">
    <property type="entry name" value="16S rRNA (guanine(966)-N(2))-methyltransferase RsmD"/>
    <property type="match status" value="1"/>
</dbReference>